<comment type="catalytic activity">
    <reaction evidence="1 20">
        <text>a 1,2-diacyl-sn-glycero-3-phosphocholine + H2O = a 2-acyl-sn-glycero-3-phosphocholine + a fatty acid + H(+)</text>
        <dbReference type="Rhea" id="RHEA:18689"/>
        <dbReference type="ChEBI" id="CHEBI:15377"/>
        <dbReference type="ChEBI" id="CHEBI:15378"/>
        <dbReference type="ChEBI" id="CHEBI:28868"/>
        <dbReference type="ChEBI" id="CHEBI:57643"/>
        <dbReference type="ChEBI" id="CHEBI:57875"/>
        <dbReference type="EC" id="3.1.1.32"/>
    </reaction>
</comment>
<dbReference type="EC" id="3.1.1.32" evidence="5 20"/>
<dbReference type="GO" id="GO:0016042">
    <property type="term" value="P:lipid catabolic process"/>
    <property type="evidence" value="ECO:0007669"/>
    <property type="project" value="UniProtKB-KW"/>
</dbReference>
<comment type="subcellular location">
    <subcellularLocation>
        <location evidence="20">Cell outer membrane</location>
        <topology evidence="20">Multi-pass membrane protein</topology>
    </subcellularLocation>
    <text evidence="20">One of the very few enzymes located there.</text>
</comment>
<evidence type="ECO:0000256" key="19">
    <source>
        <dbReference type="PIRSR" id="PIRSR603187-2"/>
    </source>
</evidence>
<keyword evidence="12 20" id="KW-0378">Hydrolase</keyword>
<evidence type="ECO:0000256" key="9">
    <source>
        <dbReference type="ARBA" id="ARBA00022692"/>
    </source>
</evidence>
<evidence type="ECO:0000256" key="20">
    <source>
        <dbReference type="RuleBase" id="RU366027"/>
    </source>
</evidence>
<evidence type="ECO:0000256" key="10">
    <source>
        <dbReference type="ARBA" id="ARBA00022723"/>
    </source>
</evidence>
<evidence type="ECO:0000256" key="13">
    <source>
        <dbReference type="ARBA" id="ARBA00022837"/>
    </source>
</evidence>
<evidence type="ECO:0000256" key="1">
    <source>
        <dbReference type="ARBA" id="ARBA00000111"/>
    </source>
</evidence>
<reference evidence="21 22" key="2">
    <citation type="submission" date="2015-01" db="EMBL/GenBank/DDBJ databases">
        <authorList>
            <consortium name="NBRP consortium"/>
            <person name="Sawabe T."/>
            <person name="Meirelles P."/>
            <person name="Feng G."/>
            <person name="Sayaka M."/>
            <person name="Hattori M."/>
            <person name="Ohkuma M."/>
        </authorList>
    </citation>
    <scope>NUCLEOTIDE SEQUENCE [LARGE SCALE GENOMIC DNA]</scope>
    <source>
        <strain evidence="21 22">JCM19232</strain>
    </source>
</reference>
<comment type="caution">
    <text evidence="21">The sequence shown here is derived from an EMBL/GenBank/DDBJ whole genome shotgun (WGS) entry which is preliminary data.</text>
</comment>
<evidence type="ECO:0000256" key="2">
    <source>
        <dbReference type="ARBA" id="ARBA00001604"/>
    </source>
</evidence>
<comment type="function">
    <text evidence="20">Hydrolysis of phosphatidylcholine with phospholipase A2 (EC 3.1.1.4) and phospholipase A1 (EC 3.1.1.32) activities.</text>
</comment>
<dbReference type="GO" id="GO:0009279">
    <property type="term" value="C:cell outer membrane"/>
    <property type="evidence" value="ECO:0007669"/>
    <property type="project" value="UniProtKB-SubCell"/>
</dbReference>
<evidence type="ECO:0000313" key="22">
    <source>
        <dbReference type="Proteomes" id="UP000031670"/>
    </source>
</evidence>
<organism evidence="21 22">
    <name type="scientific">Vibrio ishigakensis</name>
    <dbReference type="NCBI Taxonomy" id="1481914"/>
    <lineage>
        <taxon>Bacteria</taxon>
        <taxon>Pseudomonadati</taxon>
        <taxon>Pseudomonadota</taxon>
        <taxon>Gammaproteobacteria</taxon>
        <taxon>Vibrionales</taxon>
        <taxon>Vibrionaceae</taxon>
        <taxon>Vibrio</taxon>
    </lineage>
</organism>
<protein>
    <recommendedName>
        <fullName evidence="7 20">Phospholipase A1</fullName>
        <ecNumber evidence="5 20">3.1.1.32</ecNumber>
        <ecNumber evidence="6 20">3.1.1.4</ecNumber>
    </recommendedName>
    <alternativeName>
        <fullName evidence="20">Phosphatidylcholine 1-acylhydrolase</fullName>
    </alternativeName>
</protein>
<gene>
    <name evidence="21" type="ORF">JCM19232_4716</name>
</gene>
<dbReference type="Gene3D" id="2.40.230.10">
    <property type="entry name" value="Phospholipase A1"/>
    <property type="match status" value="1"/>
</dbReference>
<feature type="binding site" description="in dimeric form" evidence="19">
    <location>
        <position position="171"/>
    </location>
    <ligand>
        <name>Ca(2+)</name>
        <dbReference type="ChEBI" id="CHEBI:29108"/>
        <label>1</label>
    </ligand>
</feature>
<evidence type="ECO:0000256" key="12">
    <source>
        <dbReference type="ARBA" id="ARBA00022801"/>
    </source>
</evidence>
<reference evidence="21 22" key="1">
    <citation type="submission" date="2015-01" db="EMBL/GenBank/DDBJ databases">
        <title>Vibrio sp. C5 JCM 19232 whole genome shotgun sequence.</title>
        <authorList>
            <person name="Sawabe T."/>
            <person name="Meirelles P."/>
            <person name="Feng G."/>
            <person name="Sayaka M."/>
            <person name="Hattori M."/>
            <person name="Ohkuma M."/>
        </authorList>
    </citation>
    <scope>NUCLEOTIDE SEQUENCE [LARGE SCALE GENOMIC DNA]</scope>
    <source>
        <strain evidence="21 22">JCM19232</strain>
    </source>
</reference>
<keyword evidence="9" id="KW-0812">Transmembrane</keyword>
<dbReference type="EMBL" id="BBSA01000007">
    <property type="protein sequence ID" value="GAM63039.1"/>
    <property type="molecule type" value="Genomic_DNA"/>
</dbReference>
<accession>A0A0B8PJY1</accession>
<evidence type="ECO:0000256" key="7">
    <source>
        <dbReference type="ARBA" id="ARBA00021726"/>
    </source>
</evidence>
<dbReference type="CDD" id="cd00541">
    <property type="entry name" value="OMPLA"/>
    <property type="match status" value="1"/>
</dbReference>
<evidence type="ECO:0000256" key="4">
    <source>
        <dbReference type="ARBA" id="ARBA00011702"/>
    </source>
</evidence>
<feature type="active site" description="Proton acceptor" evidence="18">
    <location>
        <position position="161"/>
    </location>
</feature>
<proteinExistence type="inferred from homology"/>
<evidence type="ECO:0000256" key="15">
    <source>
        <dbReference type="ARBA" id="ARBA00023098"/>
    </source>
</evidence>
<dbReference type="PANTHER" id="PTHR40457:SF1">
    <property type="entry name" value="PHOSPHOLIPASE A1"/>
    <property type="match status" value="1"/>
</dbReference>
<keyword evidence="11" id="KW-0732">Signal</keyword>
<evidence type="ECO:0000256" key="5">
    <source>
        <dbReference type="ARBA" id="ARBA00013179"/>
    </source>
</evidence>
<keyword evidence="8" id="KW-1134">Transmembrane beta strand</keyword>
<feature type="binding site" description="in dimeric form" evidence="19">
    <location>
        <position position="166"/>
    </location>
    <ligand>
        <name>Ca(2+)</name>
        <dbReference type="ChEBI" id="CHEBI:29108"/>
        <label>1</label>
    </ligand>
</feature>
<name>A0A0B8PJY1_9VIBR</name>
<dbReference type="InterPro" id="IPR036541">
    <property type="entry name" value="PLipase_A1_sf"/>
</dbReference>
<sequence>MLYCLIVAPFSFSSFAHESSEHDKDESSLSMTEQRIKYEQDTQDNPFVLTPHKMNYILPFTQTDSINTGAYGSNPDWQENFEDQEAKIQLSIKVPLNYGDLLVEGDALYFGFTAQSWWQIYSENISAPFRETNYQPEFFYLAPTEWKPFDSNFGWGVGVEHQSNGRSQPLSRSWNRAYLAGLWESDDWAVGFRPWLRLEEDAEDDDNPDIEDYMGHFEVTAAYRFNKVKVFGTARNNLATHKGFIELGVTFPIWKRLRGYIQYTDGYGESLIDYNHSQRRWGIGLALTDPI</sequence>
<dbReference type="AlphaFoldDB" id="A0A0B8PJY1"/>
<evidence type="ECO:0000256" key="3">
    <source>
        <dbReference type="ARBA" id="ARBA00010525"/>
    </source>
</evidence>
<feature type="binding site" description="in dimeric form" evidence="19">
    <location>
        <position position="206"/>
    </location>
    <ligand>
        <name>Ca(2+)</name>
        <dbReference type="ChEBI" id="CHEBI:29108"/>
        <label>1</label>
    </ligand>
</feature>
<evidence type="ECO:0000256" key="6">
    <source>
        <dbReference type="ARBA" id="ARBA00013278"/>
    </source>
</evidence>
<evidence type="ECO:0000256" key="18">
    <source>
        <dbReference type="PIRSR" id="PIRSR603187-1"/>
    </source>
</evidence>
<dbReference type="InterPro" id="IPR003187">
    <property type="entry name" value="PLipase_A1"/>
</dbReference>
<dbReference type="EC" id="3.1.1.4" evidence="6 20"/>
<keyword evidence="16" id="KW-0472">Membrane</keyword>
<evidence type="ECO:0000313" key="21">
    <source>
        <dbReference type="EMBL" id="GAM63039.1"/>
    </source>
</evidence>
<comment type="cofactor">
    <cofactor evidence="20">
        <name>Ca(2+)</name>
        <dbReference type="ChEBI" id="CHEBI:29108"/>
    </cofactor>
    <text evidence="20">Binds 1 Ca(2+) ion per monomer. In the dimeric form the Ca(2+) is bound by different amino acids with binding of each Ca(2+) shared with ligands coming from each monomer. The Ca(2+) ion may have a role in catalysis.</text>
</comment>
<feature type="active site" description="Nucleophile" evidence="18">
    <location>
        <position position="163"/>
    </location>
</feature>
<evidence type="ECO:0000256" key="8">
    <source>
        <dbReference type="ARBA" id="ARBA00022452"/>
    </source>
</evidence>
<evidence type="ECO:0000256" key="16">
    <source>
        <dbReference type="ARBA" id="ARBA00023136"/>
    </source>
</evidence>
<dbReference type="GO" id="GO:0008970">
    <property type="term" value="F:phospholipase A1 activity"/>
    <property type="evidence" value="ECO:0007669"/>
    <property type="project" value="UniProtKB-EC"/>
</dbReference>
<evidence type="ECO:0000256" key="14">
    <source>
        <dbReference type="ARBA" id="ARBA00022963"/>
    </source>
</evidence>
<keyword evidence="14 20" id="KW-0442">Lipid degradation</keyword>
<dbReference type="Pfam" id="PF02253">
    <property type="entry name" value="PLA1"/>
    <property type="match status" value="1"/>
</dbReference>
<dbReference type="GO" id="GO:0004623">
    <property type="term" value="F:phospholipase A2 activity"/>
    <property type="evidence" value="ECO:0007669"/>
    <property type="project" value="UniProtKB-EC"/>
</dbReference>
<keyword evidence="13 19" id="KW-0106">Calcium</keyword>
<dbReference type="PANTHER" id="PTHR40457">
    <property type="entry name" value="PHOSPHOLIPASE A1"/>
    <property type="match status" value="1"/>
</dbReference>
<evidence type="ECO:0000256" key="17">
    <source>
        <dbReference type="ARBA" id="ARBA00023237"/>
    </source>
</evidence>
<comment type="subunit">
    <text evidence="4 20">Homodimer; dimerization is reversible, and the dimeric form is the active one.</text>
</comment>
<dbReference type="SUPFAM" id="SSF56931">
    <property type="entry name" value="Outer membrane phospholipase A (OMPLA)"/>
    <property type="match status" value="1"/>
</dbReference>
<comment type="similarity">
    <text evidence="3 20">Belongs to the phospholipase A1 family.</text>
</comment>
<keyword evidence="15 20" id="KW-0443">Lipid metabolism</keyword>
<keyword evidence="17 20" id="KW-0998">Cell outer membrane</keyword>
<dbReference type="PRINTS" id="PR01486">
    <property type="entry name" value="PHPHLIPASEA1"/>
</dbReference>
<keyword evidence="10 19" id="KW-0479">Metal-binding</keyword>
<evidence type="ECO:0000256" key="11">
    <source>
        <dbReference type="ARBA" id="ARBA00022729"/>
    </source>
</evidence>
<dbReference type="Proteomes" id="UP000031670">
    <property type="component" value="Unassembled WGS sequence"/>
</dbReference>
<dbReference type="GO" id="GO:0005509">
    <property type="term" value="F:calcium ion binding"/>
    <property type="evidence" value="ECO:0007669"/>
    <property type="project" value="TreeGrafter"/>
</dbReference>
<feature type="binding site" description="in dimeric form" evidence="19">
    <location>
        <position position="126"/>
    </location>
    <ligand>
        <name>Ca(2+)</name>
        <dbReference type="ChEBI" id="CHEBI:29108"/>
        <label>1</label>
    </ligand>
</feature>
<comment type="catalytic activity">
    <reaction evidence="2 20">
        <text>a 1,2-diacyl-sn-glycero-3-phosphocholine + H2O = a 1-acyl-sn-glycero-3-phosphocholine + a fatty acid + H(+)</text>
        <dbReference type="Rhea" id="RHEA:15801"/>
        <dbReference type="ChEBI" id="CHEBI:15377"/>
        <dbReference type="ChEBI" id="CHEBI:15378"/>
        <dbReference type="ChEBI" id="CHEBI:28868"/>
        <dbReference type="ChEBI" id="CHEBI:57643"/>
        <dbReference type="ChEBI" id="CHEBI:58168"/>
        <dbReference type="EC" id="3.1.1.4"/>
    </reaction>
</comment>